<feature type="region of interest" description="Disordered" evidence="5">
    <location>
        <begin position="336"/>
        <end position="359"/>
    </location>
</feature>
<keyword evidence="6" id="KW-1133">Transmembrane helix</keyword>
<dbReference type="SUPFAM" id="SSF52058">
    <property type="entry name" value="L domain-like"/>
    <property type="match status" value="1"/>
</dbReference>
<dbReference type="STRING" id="56723.ENSLBEP00000035395"/>
<evidence type="ECO:0000256" key="6">
    <source>
        <dbReference type="SAM" id="Phobius"/>
    </source>
</evidence>
<keyword evidence="1" id="KW-0433">Leucine-rich repeat</keyword>
<keyword evidence="9" id="KW-1185">Reference proteome</keyword>
<accession>A0A3Q3NKI3</accession>
<dbReference type="RefSeq" id="XP_020511925.1">
    <property type="nucleotide sequence ID" value="XM_020656269.3"/>
</dbReference>
<evidence type="ECO:0000313" key="9">
    <source>
        <dbReference type="Proteomes" id="UP000261660"/>
    </source>
</evidence>
<dbReference type="Proteomes" id="UP000261660">
    <property type="component" value="Unplaced"/>
</dbReference>
<keyword evidence="3" id="KW-0677">Repeat</keyword>
<feature type="compositionally biased region" description="Basic residues" evidence="5">
    <location>
        <begin position="256"/>
        <end position="265"/>
    </location>
</feature>
<feature type="region of interest" description="Disordered" evidence="5">
    <location>
        <begin position="256"/>
        <end position="285"/>
    </location>
</feature>
<dbReference type="PROSITE" id="PS51450">
    <property type="entry name" value="LRR"/>
    <property type="match status" value="2"/>
</dbReference>
<dbReference type="AlphaFoldDB" id="A0A3Q3NKI3"/>
<dbReference type="Gene3D" id="3.80.10.10">
    <property type="entry name" value="Ribonuclease Inhibitor"/>
    <property type="match status" value="1"/>
</dbReference>
<dbReference type="InterPro" id="IPR001611">
    <property type="entry name" value="Leu-rich_rpt"/>
</dbReference>
<dbReference type="GeneID" id="110000895"/>
<feature type="signal peptide" evidence="7">
    <location>
        <begin position="1"/>
        <end position="22"/>
    </location>
</feature>
<evidence type="ECO:0000256" key="5">
    <source>
        <dbReference type="SAM" id="MobiDB-lite"/>
    </source>
</evidence>
<keyword evidence="6" id="KW-0472">Membrane</keyword>
<evidence type="ECO:0000313" key="8">
    <source>
        <dbReference type="Ensembl" id="ENSLBEP00000035395.1"/>
    </source>
</evidence>
<protein>
    <submittedName>
        <fullName evidence="8">Leucine-rich repeat-containing protein 26-like</fullName>
    </submittedName>
</protein>
<dbReference type="InParanoid" id="A0A3Q3NKI3"/>
<dbReference type="SMART" id="SM00369">
    <property type="entry name" value="LRR_TYP"/>
    <property type="match status" value="3"/>
</dbReference>
<evidence type="ECO:0000256" key="7">
    <source>
        <dbReference type="SAM" id="SignalP"/>
    </source>
</evidence>
<dbReference type="InterPro" id="IPR032675">
    <property type="entry name" value="LRR_dom_sf"/>
</dbReference>
<dbReference type="PANTHER" id="PTHR45842:SF12">
    <property type="entry name" value="KEKKON 5, ISOFORM A"/>
    <property type="match status" value="1"/>
</dbReference>
<dbReference type="InterPro" id="IPR003591">
    <property type="entry name" value="Leu-rich_rpt_typical-subtyp"/>
</dbReference>
<proteinExistence type="predicted"/>
<dbReference type="GeneTree" id="ENSGT00940000164586"/>
<dbReference type="Pfam" id="PF13855">
    <property type="entry name" value="LRR_8"/>
    <property type="match status" value="1"/>
</dbReference>
<keyword evidence="4" id="KW-0325">Glycoprotein</keyword>
<keyword evidence="2 7" id="KW-0732">Signal</keyword>
<dbReference type="PANTHER" id="PTHR45842">
    <property type="entry name" value="SYNAPTIC ADHESION-LIKE MOLECULE SALM"/>
    <property type="match status" value="1"/>
</dbReference>
<reference evidence="8" key="2">
    <citation type="submission" date="2025-09" db="UniProtKB">
        <authorList>
            <consortium name="Ensembl"/>
        </authorList>
    </citation>
    <scope>IDENTIFICATION</scope>
</reference>
<feature type="chain" id="PRO_5018752691" evidence="7">
    <location>
        <begin position="23"/>
        <end position="407"/>
    </location>
</feature>
<sequence length="407" mass="44761">MVSQWVPLLISMLLLRMGLVGGCVCPAATILSQFPSEVPADVCCLNFSGSTFSHVHWTVFTNDTNIQTLDLSSCNISSVNTTGRDTSSLQKVYLGHNKLKDLPREFLANQPYLTKLDLSGNLIRQLPEGFLQNSENLQKLYLQGNQLHHLPGSMLQKPSLQTLVLDGNPWDCSCLLLEGLEEGRKVNRTTKFEDLVGNLTCVSPRHLAGMTVLSVKLADVCRPAGLTALFIVLPLLILSALILCWCCGRKRKKKATPISNSKKRASSSSSNGQKHHKKQQPVVTVQSKDGLCRNEGILKNQLLLRPASTLLGSTRDIYEEVVIKLGSVESLHKERSCCSSTEGKQGPQEPDGVSKTELDTVSVTEVMKDSADREKAYMTQSTEYYSLVPGIELEDSDHGEYENVSLS</sequence>
<dbReference type="Ensembl" id="ENSLBET00000036895.1">
    <property type="protein sequence ID" value="ENSLBEP00000035395.1"/>
    <property type="gene ID" value="ENSLBEG00000026581.1"/>
</dbReference>
<dbReference type="InterPro" id="IPR050467">
    <property type="entry name" value="LRFN"/>
</dbReference>
<reference evidence="8" key="1">
    <citation type="submission" date="2025-08" db="UniProtKB">
        <authorList>
            <consortium name="Ensembl"/>
        </authorList>
    </citation>
    <scope>IDENTIFICATION</scope>
</reference>
<evidence type="ECO:0000256" key="1">
    <source>
        <dbReference type="ARBA" id="ARBA00022614"/>
    </source>
</evidence>
<evidence type="ECO:0000256" key="4">
    <source>
        <dbReference type="ARBA" id="ARBA00023180"/>
    </source>
</evidence>
<name>A0A3Q3NKI3_9LABR</name>
<evidence type="ECO:0000256" key="3">
    <source>
        <dbReference type="ARBA" id="ARBA00022737"/>
    </source>
</evidence>
<feature type="transmembrane region" description="Helical" evidence="6">
    <location>
        <begin position="224"/>
        <end position="246"/>
    </location>
</feature>
<keyword evidence="6" id="KW-0812">Transmembrane</keyword>
<organism evidence="8 9">
    <name type="scientific">Labrus bergylta</name>
    <name type="common">ballan wrasse</name>
    <dbReference type="NCBI Taxonomy" id="56723"/>
    <lineage>
        <taxon>Eukaryota</taxon>
        <taxon>Metazoa</taxon>
        <taxon>Chordata</taxon>
        <taxon>Craniata</taxon>
        <taxon>Vertebrata</taxon>
        <taxon>Euteleostomi</taxon>
        <taxon>Actinopterygii</taxon>
        <taxon>Neopterygii</taxon>
        <taxon>Teleostei</taxon>
        <taxon>Neoteleostei</taxon>
        <taxon>Acanthomorphata</taxon>
        <taxon>Eupercaria</taxon>
        <taxon>Labriformes</taxon>
        <taxon>Labridae</taxon>
        <taxon>Labrus</taxon>
    </lineage>
</organism>
<evidence type="ECO:0000256" key="2">
    <source>
        <dbReference type="ARBA" id="ARBA00022729"/>
    </source>
</evidence>